<keyword evidence="3" id="KW-0808">Transferase</keyword>
<dbReference type="GO" id="GO:0016758">
    <property type="term" value="F:hexosyltransferase activity"/>
    <property type="evidence" value="ECO:0007669"/>
    <property type="project" value="UniProtKB-ARBA"/>
</dbReference>
<dbReference type="PANTHER" id="PTHR48050">
    <property type="entry name" value="STEROL 3-BETA-GLUCOSYLTRANSFERASE"/>
    <property type="match status" value="1"/>
</dbReference>
<feature type="domain" description="Erythromycin biosynthesis protein CIII-like C-terminal" evidence="4">
    <location>
        <begin position="246"/>
        <end position="380"/>
    </location>
</feature>
<evidence type="ECO:0000259" key="5">
    <source>
        <dbReference type="Pfam" id="PF21036"/>
    </source>
</evidence>
<protein>
    <submittedName>
        <fullName evidence="6">Uncharacterized protein</fullName>
    </submittedName>
</protein>
<keyword evidence="7" id="KW-1185">Reference proteome</keyword>
<dbReference type="Pfam" id="PF06722">
    <property type="entry name" value="EryCIII-like_C"/>
    <property type="match status" value="1"/>
</dbReference>
<dbReference type="InterPro" id="IPR002213">
    <property type="entry name" value="UDP_glucos_trans"/>
</dbReference>
<evidence type="ECO:0000256" key="1">
    <source>
        <dbReference type="ARBA" id="ARBA00006962"/>
    </source>
</evidence>
<accession>A0A1C3NU86</accession>
<dbReference type="SUPFAM" id="SSF53756">
    <property type="entry name" value="UDP-Glycosyltransferase/glycogen phosphorylase"/>
    <property type="match status" value="1"/>
</dbReference>
<evidence type="ECO:0000313" key="7">
    <source>
        <dbReference type="Proteomes" id="UP000199013"/>
    </source>
</evidence>
<reference evidence="7" key="1">
    <citation type="submission" date="2016-02" db="EMBL/GenBank/DDBJ databases">
        <authorList>
            <person name="Wibberg D."/>
        </authorList>
    </citation>
    <scope>NUCLEOTIDE SEQUENCE [LARGE SCALE GENOMIC DNA]</scope>
</reference>
<dbReference type="InterPro" id="IPR048284">
    <property type="entry name" value="EryCIII-like_N"/>
</dbReference>
<feature type="domain" description="Erythromycin biosynthesis protein CIII-like N-terminal" evidence="5">
    <location>
        <begin position="23"/>
        <end position="221"/>
    </location>
</feature>
<evidence type="ECO:0000256" key="2">
    <source>
        <dbReference type="ARBA" id="ARBA00022676"/>
    </source>
</evidence>
<dbReference type="GO" id="GO:0017000">
    <property type="term" value="P:antibiotic biosynthetic process"/>
    <property type="evidence" value="ECO:0007669"/>
    <property type="project" value="UniProtKB-ARBA"/>
</dbReference>
<dbReference type="InterPro" id="IPR050426">
    <property type="entry name" value="Glycosyltransferase_28"/>
</dbReference>
<dbReference type="EMBL" id="FLUV01000305">
    <property type="protein sequence ID" value="SBW18681.1"/>
    <property type="molecule type" value="Genomic_DNA"/>
</dbReference>
<proteinExistence type="inferred from homology"/>
<dbReference type="GO" id="GO:0008194">
    <property type="term" value="F:UDP-glycosyltransferase activity"/>
    <property type="evidence" value="ECO:0007669"/>
    <property type="project" value="InterPro"/>
</dbReference>
<organism evidence="6 7">
    <name type="scientific">Candidatus Protofrankia californiensis</name>
    <dbReference type="NCBI Taxonomy" id="1839754"/>
    <lineage>
        <taxon>Bacteria</taxon>
        <taxon>Bacillati</taxon>
        <taxon>Actinomycetota</taxon>
        <taxon>Actinomycetes</taxon>
        <taxon>Frankiales</taxon>
        <taxon>Frankiaceae</taxon>
        <taxon>Protofrankia</taxon>
    </lineage>
</organism>
<dbReference type="CDD" id="cd03784">
    <property type="entry name" value="GT1_Gtf-like"/>
    <property type="match status" value="1"/>
</dbReference>
<evidence type="ECO:0000259" key="4">
    <source>
        <dbReference type="Pfam" id="PF06722"/>
    </source>
</evidence>
<dbReference type="Pfam" id="PF21036">
    <property type="entry name" value="EryCIII-like_N"/>
    <property type="match status" value="1"/>
</dbReference>
<gene>
    <name evidence="6" type="ORF">FDG2_0768</name>
</gene>
<comment type="similarity">
    <text evidence="1">Belongs to the glycosyltransferase 28 family.</text>
</comment>
<evidence type="ECO:0000313" key="6">
    <source>
        <dbReference type="EMBL" id="SBW18681.1"/>
    </source>
</evidence>
<evidence type="ECO:0000256" key="3">
    <source>
        <dbReference type="ARBA" id="ARBA00022679"/>
    </source>
</evidence>
<dbReference type="Gene3D" id="3.40.50.2000">
    <property type="entry name" value="Glycogen Phosphorylase B"/>
    <property type="match status" value="2"/>
</dbReference>
<dbReference type="InterPro" id="IPR010610">
    <property type="entry name" value="EryCIII-like_C"/>
</dbReference>
<dbReference type="Proteomes" id="UP000199013">
    <property type="component" value="Unassembled WGS sequence"/>
</dbReference>
<keyword evidence="2" id="KW-0328">Glycosyltransferase</keyword>
<name>A0A1C3NU86_9ACTN</name>
<dbReference type="PANTHER" id="PTHR48050:SF13">
    <property type="entry name" value="STEROL 3-BETA-GLUCOSYLTRANSFERASE UGT80A2"/>
    <property type="match status" value="1"/>
</dbReference>
<sequence>MRVLFTTVPLHGHFFPMVPLAHALRTAGHDVLVAAPVNFTGVITEAGLPAVPTAPPLNFAEIMIKDRNGRPVAPAKSAAERHEIAGRAWGRLTARTLQRTLDVVDRWRPDIIVSEPSEHAGALAAASRGIPWIEHGWGISTMPECRPPAADELAAELSGLGLTALPEPDLHLHVCPPSMQRPHAPGSRNQRMRYVPYNGPATLPDWSLAERDRPRICLTFGSILPRFGSGDFRGLLTRIATALPGLGTDLVVGVEEQIAAAWQPLPPGVRSAGWLPLSLVAPSCDLIVHHGGSGSTLTALAAGLPQLALPQTADQFDNAACISVLGAGRQLLDDVTVEAILAACRELLTDPGYRKHAAALAAENASQPTPAEVVEVLHELTSTLV</sequence>
<dbReference type="AlphaFoldDB" id="A0A1C3NU86"/>